<dbReference type="InterPro" id="IPR020783">
    <property type="entry name" value="Ribosomal_uL11_C"/>
</dbReference>
<keyword evidence="13" id="KW-0496">Mitochondrion</keyword>
<keyword evidence="11 27" id="KW-0689">Ribosomal protein</keyword>
<keyword evidence="16 27" id="KW-0687">Ribonucleoprotein</keyword>
<evidence type="ECO:0000256" key="7">
    <source>
        <dbReference type="ARBA" id="ARBA00022449"/>
    </source>
</evidence>
<dbReference type="GO" id="GO:0016324">
    <property type="term" value="C:apical plasma membrane"/>
    <property type="evidence" value="ECO:0007669"/>
    <property type="project" value="UniProtKB-SubCell"/>
</dbReference>
<feature type="transmembrane region" description="Helical" evidence="28">
    <location>
        <begin position="360"/>
        <end position="386"/>
    </location>
</feature>
<dbReference type="HAMAP" id="MF_00736">
    <property type="entry name" value="Ribosomal_uL11"/>
    <property type="match status" value="1"/>
</dbReference>
<evidence type="ECO:0000313" key="32">
    <source>
        <dbReference type="Proteomes" id="UP000824219"/>
    </source>
</evidence>
<feature type="domain" description="Large ribosomal subunit protein uL11 N-terminal" evidence="30">
    <location>
        <begin position="669"/>
        <end position="727"/>
    </location>
</feature>
<comment type="similarity">
    <text evidence="5 27">Belongs to the universal ribosomal protein uL11 family.</text>
</comment>
<dbReference type="PANTHER" id="PTHR12385">
    <property type="entry name" value="CHOLINE TRANSPORTER-LIKE (SLC FAMILY 44)"/>
    <property type="match status" value="1"/>
</dbReference>
<evidence type="ECO:0000256" key="14">
    <source>
        <dbReference type="ARBA" id="ARBA00023136"/>
    </source>
</evidence>
<feature type="transmembrane region" description="Helical" evidence="28">
    <location>
        <begin position="316"/>
        <end position="339"/>
    </location>
</feature>
<dbReference type="CDD" id="cd00349">
    <property type="entry name" value="Ribosomal_L11"/>
    <property type="match status" value="1"/>
</dbReference>
<evidence type="ECO:0000256" key="6">
    <source>
        <dbReference type="ARBA" id="ARBA00022448"/>
    </source>
</evidence>
<evidence type="ECO:0000256" key="28">
    <source>
        <dbReference type="SAM" id="Phobius"/>
    </source>
</evidence>
<dbReference type="GO" id="GO:0015297">
    <property type="term" value="F:antiporter activity"/>
    <property type="evidence" value="ECO:0007669"/>
    <property type="project" value="UniProtKB-KW"/>
</dbReference>
<dbReference type="PANTHER" id="PTHR12385:SF37">
    <property type="entry name" value="CHOLINE TRANSPORTER-LIKE PROTEIN 4"/>
    <property type="match status" value="1"/>
</dbReference>
<keyword evidence="15" id="KW-0325">Glycoprotein</keyword>
<comment type="catalytic activity">
    <reaction evidence="20">
        <text>thiamine diphosphate(out) = thiamine diphosphate(in)</text>
        <dbReference type="Rhea" id="RHEA:75471"/>
        <dbReference type="ChEBI" id="CHEBI:58937"/>
    </reaction>
</comment>
<evidence type="ECO:0000256" key="21">
    <source>
        <dbReference type="ARBA" id="ARBA00040104"/>
    </source>
</evidence>
<dbReference type="Pfam" id="PF04515">
    <property type="entry name" value="Choline_transpo"/>
    <property type="match status" value="1"/>
</dbReference>
<keyword evidence="10" id="KW-0809">Transit peptide</keyword>
<evidence type="ECO:0000256" key="5">
    <source>
        <dbReference type="ARBA" id="ARBA00010537"/>
    </source>
</evidence>
<comment type="catalytic activity">
    <reaction evidence="17">
        <text>choline(out) + n H(+)(in) = choline(in) + n H(+)(out)</text>
        <dbReference type="Rhea" id="RHEA:75463"/>
        <dbReference type="ChEBI" id="CHEBI:15354"/>
        <dbReference type="ChEBI" id="CHEBI:15378"/>
    </reaction>
</comment>
<evidence type="ECO:0000256" key="18">
    <source>
        <dbReference type="ARBA" id="ARBA00035203"/>
    </source>
</evidence>
<evidence type="ECO:0000256" key="16">
    <source>
        <dbReference type="ARBA" id="ARBA00023274"/>
    </source>
</evidence>
<dbReference type="InterPro" id="IPR036769">
    <property type="entry name" value="Ribosomal_uL11_C_sf"/>
</dbReference>
<dbReference type="GO" id="GO:0005840">
    <property type="term" value="C:ribosome"/>
    <property type="evidence" value="ECO:0007669"/>
    <property type="project" value="UniProtKB-KW"/>
</dbReference>
<dbReference type="GO" id="GO:0003735">
    <property type="term" value="F:structural constituent of ribosome"/>
    <property type="evidence" value="ECO:0007669"/>
    <property type="project" value="InterPro"/>
</dbReference>
<dbReference type="SUPFAM" id="SSF54747">
    <property type="entry name" value="Ribosomal L11/L12e N-terminal domain"/>
    <property type="match status" value="1"/>
</dbReference>
<dbReference type="GO" id="GO:1990904">
    <property type="term" value="C:ribonucleoprotein complex"/>
    <property type="evidence" value="ECO:0007669"/>
    <property type="project" value="UniProtKB-KW"/>
</dbReference>
<dbReference type="GO" id="GO:0006412">
    <property type="term" value="P:translation"/>
    <property type="evidence" value="ECO:0007669"/>
    <property type="project" value="InterPro"/>
</dbReference>
<dbReference type="Pfam" id="PF03946">
    <property type="entry name" value="Ribosomal_L11_N"/>
    <property type="match status" value="1"/>
</dbReference>
<gene>
    <name evidence="31" type="ORF">KOW79_007398</name>
</gene>
<evidence type="ECO:0000256" key="26">
    <source>
        <dbReference type="ARBA" id="ARBA00046571"/>
    </source>
</evidence>
<keyword evidence="14 28" id="KW-0472">Membrane</keyword>
<feature type="transmembrane region" description="Helical" evidence="28">
    <location>
        <begin position="237"/>
        <end position="257"/>
    </location>
</feature>
<dbReference type="EMBL" id="JAHKSW010000008">
    <property type="protein sequence ID" value="KAG7329224.1"/>
    <property type="molecule type" value="Genomic_DNA"/>
</dbReference>
<evidence type="ECO:0000259" key="29">
    <source>
        <dbReference type="Pfam" id="PF00298"/>
    </source>
</evidence>
<feature type="transmembrane region" description="Helical" evidence="28">
    <location>
        <begin position="455"/>
        <end position="485"/>
    </location>
</feature>
<evidence type="ECO:0000256" key="20">
    <source>
        <dbReference type="ARBA" id="ARBA00036880"/>
    </source>
</evidence>
<comment type="subunit">
    <text evidence="26">Component of the large ribosomal subunit. Mature ribosomes consist of a small (40S) and a large (60S) subunit. The 40S subunit contains about 33 different proteins and 1 molecule of RNA (18S). The 60S subunit contains about 49 different proteins and 3 molecules of RNA (28S, 5.8S and 5S).</text>
</comment>
<feature type="transmembrane region" description="Helical" evidence="28">
    <location>
        <begin position="33"/>
        <end position="56"/>
    </location>
</feature>
<keyword evidence="7" id="KW-0050">Antiport</keyword>
<comment type="subcellular location">
    <subcellularLocation>
        <location evidence="2">Apical cell membrane</location>
    </subcellularLocation>
    <subcellularLocation>
        <location evidence="3">Cell membrane</location>
        <topology evidence="3">Multi-pass membrane protein</topology>
    </subcellularLocation>
    <subcellularLocation>
        <location evidence="1">Mitochondrion</location>
    </subcellularLocation>
</comment>
<evidence type="ECO:0000313" key="31">
    <source>
        <dbReference type="EMBL" id="KAG7329224.1"/>
    </source>
</evidence>
<evidence type="ECO:0000256" key="3">
    <source>
        <dbReference type="ARBA" id="ARBA00004651"/>
    </source>
</evidence>
<keyword evidence="6" id="KW-0813">Transport</keyword>
<dbReference type="InterPro" id="IPR000911">
    <property type="entry name" value="Ribosomal_uL11"/>
</dbReference>
<dbReference type="InterPro" id="IPR036796">
    <property type="entry name" value="Ribosomal_uL11_N_sf"/>
</dbReference>
<dbReference type="AlphaFoldDB" id="A0A9D3SRL5"/>
<dbReference type="SMART" id="SM00649">
    <property type="entry name" value="RL11"/>
    <property type="match status" value="1"/>
</dbReference>
<dbReference type="InterPro" id="IPR020784">
    <property type="entry name" value="Ribosomal_uL11_N"/>
</dbReference>
<evidence type="ECO:0000256" key="8">
    <source>
        <dbReference type="ARBA" id="ARBA00022475"/>
    </source>
</evidence>
<dbReference type="GO" id="GO:0015871">
    <property type="term" value="P:choline transport"/>
    <property type="evidence" value="ECO:0007669"/>
    <property type="project" value="TreeGrafter"/>
</dbReference>
<evidence type="ECO:0000256" key="10">
    <source>
        <dbReference type="ARBA" id="ARBA00022946"/>
    </source>
</evidence>
<feature type="transmembrane region" description="Helical" evidence="28">
    <location>
        <begin position="506"/>
        <end position="526"/>
    </location>
</feature>
<dbReference type="GO" id="GO:0005283">
    <property type="term" value="F:amino acid:sodium symporter activity"/>
    <property type="evidence" value="ECO:0007669"/>
    <property type="project" value="InterPro"/>
</dbReference>
<evidence type="ECO:0000256" key="13">
    <source>
        <dbReference type="ARBA" id="ARBA00023128"/>
    </source>
</evidence>
<dbReference type="NCBIfam" id="TIGR01632">
    <property type="entry name" value="L11_bact"/>
    <property type="match status" value="1"/>
</dbReference>
<dbReference type="GO" id="GO:0090422">
    <property type="term" value="F:thiamine pyrophosphate transmembrane transporter activity"/>
    <property type="evidence" value="ECO:0007669"/>
    <property type="project" value="TreeGrafter"/>
</dbReference>
<dbReference type="FunFam" id="1.10.10.250:FF:000004">
    <property type="entry name" value="39S ribosomal protein L11, mitochondrial"/>
    <property type="match status" value="1"/>
</dbReference>
<evidence type="ECO:0000256" key="17">
    <source>
        <dbReference type="ARBA" id="ARBA00035093"/>
    </source>
</evidence>
<dbReference type="Pfam" id="PF00298">
    <property type="entry name" value="Ribosomal_L11"/>
    <property type="match status" value="1"/>
</dbReference>
<evidence type="ECO:0000256" key="24">
    <source>
        <dbReference type="ARBA" id="ARBA00042285"/>
    </source>
</evidence>
<feature type="transmembrane region" description="Helical" evidence="28">
    <location>
        <begin position="264"/>
        <end position="282"/>
    </location>
</feature>
<dbReference type="PRINTS" id="PR00175">
    <property type="entry name" value="NAALASMPORT"/>
</dbReference>
<dbReference type="Gene3D" id="3.30.1550.10">
    <property type="entry name" value="Ribosomal protein L11/L12, N-terminal domain"/>
    <property type="match status" value="1"/>
</dbReference>
<comment type="caution">
    <text evidence="31">The sequence shown here is derived from an EMBL/GenBank/DDBJ whole genome shotgun (WGS) entry which is preliminary data.</text>
</comment>
<evidence type="ECO:0000259" key="30">
    <source>
        <dbReference type="Pfam" id="PF03946"/>
    </source>
</evidence>
<evidence type="ECO:0000256" key="25">
    <source>
        <dbReference type="ARBA" id="ARBA00045484"/>
    </source>
</evidence>
<keyword evidence="9 28" id="KW-0812">Transmembrane</keyword>
<keyword evidence="12 28" id="KW-1133">Transmembrane helix</keyword>
<comment type="function">
    <text evidence="25">Component of the large ribosomal subunit. The ribosome is a large ribonucleoprotein complex responsible for the synthesis of proteins in the cell. Binds directly to 26S ribosomal RNA.</text>
</comment>
<sequence length="840" mass="93090">MMMNKEENSDYGEPAPYDPTFSGPVQKRACTDVLCCIIFFAAMVGYVILGGAAWLYGNPQYIINEQNSAGGFCGIGPNVDKPNVFYFDVLKCASAANVTAATFKGLQCPTTQVCVKNCPSAFWFLPPKAFIAGAKPSEFFQQEFCDPSLDLARTTLTVQEILNKDLCPAYYMPTKKVQGKCLPSFDPKSIPSDFSVPGLTLDEKTLKNIMDATRGLHSGFNAKSIKVKIIEDLAFTWYWIILGLVITLVVSMVVILLMRFCMSVVVVLLLVGVLSVGAYGIYQCYQGYQAIINSQLMLSDLSLQSTMSDILQVKEIWLALLVIVSLLEFILLMLFVSCLRKGFVKALAMMEQCSKAMGAMVSVMAFPLVTFLLVTLCLSFCAVTSINLATSGLPVYYKVALNSSNPECDAITGNQTCVPESFKASDYPKCPVRCVFAKYDEEDGFFQRNAKYFQIYNFLACFWCLHFIITLSQCTLARTFSAYYWSLSKPQDIARSTLSKALFQTLRYHTGSLAFGAVFVTMFQGIRTVLQYLKNVTKGGQRCSWCCCPLVIMLRLCFYVLDTVIKYFNRNAYIMIAIYGDNFFTSSRNACMLWGRNKDRRQSLKVYCSFVAAIWQRTCFCVNVKVLPGLCEHSFQPAREAKVQANTQKMSKISKAAKAVKKVEVGGVIRAIVRSGQAAPGPPLGPILGQQGIPIGAFCKDFNEKTKDLKEGIPLPIKINVKPDRTYDLKIGQPTVSYFLKQAAGIEKGAGKTGHEMAGMVSVRAVYEIAKVKAQDECFKLQDASMQNVVKSIIGSARSLGIKVVDDLSPEDYGEFLRQREERLKEEAAANMEAATGKKK</sequence>
<dbReference type="InterPro" id="IPR001463">
    <property type="entry name" value="Na/Ala_symport"/>
</dbReference>
<dbReference type="InterPro" id="IPR020785">
    <property type="entry name" value="Ribosomal_uL11_CS"/>
</dbReference>
<dbReference type="Gene3D" id="1.10.10.250">
    <property type="entry name" value="Ribosomal protein L11, C-terminal domain"/>
    <property type="match status" value="1"/>
</dbReference>
<accession>A0A9D3SRL5</accession>
<evidence type="ECO:0000256" key="19">
    <source>
        <dbReference type="ARBA" id="ARBA00035320"/>
    </source>
</evidence>
<evidence type="ECO:0000256" key="1">
    <source>
        <dbReference type="ARBA" id="ARBA00004173"/>
    </source>
</evidence>
<dbReference type="InterPro" id="IPR007603">
    <property type="entry name" value="Choline_transptr-like"/>
</dbReference>
<organism evidence="31 32">
    <name type="scientific">Hemibagrus wyckioides</name>
    <dbReference type="NCBI Taxonomy" id="337641"/>
    <lineage>
        <taxon>Eukaryota</taxon>
        <taxon>Metazoa</taxon>
        <taxon>Chordata</taxon>
        <taxon>Craniata</taxon>
        <taxon>Vertebrata</taxon>
        <taxon>Euteleostomi</taxon>
        <taxon>Actinopterygii</taxon>
        <taxon>Neopterygii</taxon>
        <taxon>Teleostei</taxon>
        <taxon>Ostariophysi</taxon>
        <taxon>Siluriformes</taxon>
        <taxon>Bagridae</taxon>
        <taxon>Hemibagrus</taxon>
    </lineage>
</organism>
<evidence type="ECO:0000256" key="23">
    <source>
        <dbReference type="ARBA" id="ARBA00041455"/>
    </source>
</evidence>
<name>A0A9D3SRL5_9TELE</name>
<feature type="domain" description="Large ribosomal subunit protein uL11 C-terminal" evidence="29">
    <location>
        <begin position="733"/>
        <end position="804"/>
    </location>
</feature>
<comment type="similarity">
    <text evidence="4">Belongs to the CTL (choline transporter-like) family.</text>
</comment>
<evidence type="ECO:0000256" key="27">
    <source>
        <dbReference type="RuleBase" id="RU003978"/>
    </source>
</evidence>
<evidence type="ECO:0000256" key="11">
    <source>
        <dbReference type="ARBA" id="ARBA00022980"/>
    </source>
</evidence>
<dbReference type="OrthoDB" id="1091498at2759"/>
<proteinExistence type="inferred from homology"/>
<keyword evidence="8" id="KW-1003">Cell membrane</keyword>
<evidence type="ECO:0000256" key="9">
    <source>
        <dbReference type="ARBA" id="ARBA00022692"/>
    </source>
</evidence>
<evidence type="ECO:0000256" key="12">
    <source>
        <dbReference type="ARBA" id="ARBA00022989"/>
    </source>
</evidence>
<protein>
    <recommendedName>
        <fullName evidence="22">Choline transporter-like protein 4</fullName>
    </recommendedName>
    <alternativeName>
        <fullName evidence="23">39S ribosomal protein L11, mitochondrial</fullName>
    </alternativeName>
    <alternativeName>
        <fullName evidence="19">60S ribosomal protein L12</fullName>
    </alternativeName>
    <alternativeName>
        <fullName evidence="18">Large ribosomal subunit protein uL11</fullName>
    </alternativeName>
    <alternativeName>
        <fullName evidence="21">Large ribosomal subunit protein uL11m</fullName>
    </alternativeName>
    <alternativeName>
        <fullName evidence="24">Solute carrier family 44 member 4</fullName>
    </alternativeName>
</protein>
<dbReference type="InterPro" id="IPR006519">
    <property type="entry name" value="Ribosomal_uL11_bac-typ"/>
</dbReference>
<dbReference type="FunFam" id="3.30.1550.10:FF:000003">
    <property type="entry name" value="39S ribosomal protein L11, mitochondrial"/>
    <property type="match status" value="1"/>
</dbReference>
<dbReference type="SUPFAM" id="SSF46906">
    <property type="entry name" value="Ribosomal protein L11, C-terminal domain"/>
    <property type="match status" value="1"/>
</dbReference>
<dbReference type="Proteomes" id="UP000824219">
    <property type="component" value="Linkage Group LG08"/>
</dbReference>
<dbReference type="PROSITE" id="PS00359">
    <property type="entry name" value="RIBOSOMAL_L11"/>
    <property type="match status" value="1"/>
</dbReference>
<dbReference type="GO" id="GO:0005743">
    <property type="term" value="C:mitochondrial inner membrane"/>
    <property type="evidence" value="ECO:0007669"/>
    <property type="project" value="UniProtKB-ARBA"/>
</dbReference>
<evidence type="ECO:0000256" key="15">
    <source>
        <dbReference type="ARBA" id="ARBA00023180"/>
    </source>
</evidence>
<evidence type="ECO:0000256" key="4">
    <source>
        <dbReference type="ARBA" id="ARBA00007168"/>
    </source>
</evidence>
<keyword evidence="32" id="KW-1185">Reference proteome</keyword>
<evidence type="ECO:0000256" key="2">
    <source>
        <dbReference type="ARBA" id="ARBA00004221"/>
    </source>
</evidence>
<reference evidence="31 32" key="1">
    <citation type="submission" date="2021-06" db="EMBL/GenBank/DDBJ databases">
        <title>Chromosome-level genome assembly of the red-tail catfish (Hemibagrus wyckioides).</title>
        <authorList>
            <person name="Shao F."/>
        </authorList>
    </citation>
    <scope>NUCLEOTIDE SEQUENCE [LARGE SCALE GENOMIC DNA]</scope>
    <source>
        <strain evidence="31">EC202008001</strain>
        <tissue evidence="31">Blood</tissue>
    </source>
</reference>
<evidence type="ECO:0000256" key="22">
    <source>
        <dbReference type="ARBA" id="ARBA00040548"/>
    </source>
</evidence>